<keyword evidence="2" id="KW-1185">Reference proteome</keyword>
<name>A0ABV9UF23_9ACTN</name>
<dbReference type="Proteomes" id="UP001595834">
    <property type="component" value="Unassembled WGS sequence"/>
</dbReference>
<accession>A0ABV9UF23</accession>
<dbReference type="RefSeq" id="WP_344370494.1">
    <property type="nucleotide sequence ID" value="NZ_BAAASQ010000001.1"/>
</dbReference>
<dbReference type="InterPro" id="IPR027417">
    <property type="entry name" value="P-loop_NTPase"/>
</dbReference>
<reference evidence="2" key="1">
    <citation type="journal article" date="2019" name="Int. J. Syst. Evol. Microbiol.">
        <title>The Global Catalogue of Microorganisms (GCM) 10K type strain sequencing project: providing services to taxonomists for standard genome sequencing and annotation.</title>
        <authorList>
            <consortium name="The Broad Institute Genomics Platform"/>
            <consortium name="The Broad Institute Genome Sequencing Center for Infectious Disease"/>
            <person name="Wu L."/>
            <person name="Ma J."/>
        </authorList>
    </citation>
    <scope>NUCLEOTIDE SEQUENCE [LARGE SCALE GENOMIC DNA]</scope>
    <source>
        <strain evidence="2">CCM 7224</strain>
    </source>
</reference>
<evidence type="ECO:0000313" key="2">
    <source>
        <dbReference type="Proteomes" id="UP001595834"/>
    </source>
</evidence>
<organism evidence="1 2">
    <name type="scientific">Streptomyces mauvecolor</name>
    <dbReference type="NCBI Taxonomy" id="58345"/>
    <lineage>
        <taxon>Bacteria</taxon>
        <taxon>Bacillati</taxon>
        <taxon>Actinomycetota</taxon>
        <taxon>Actinomycetes</taxon>
        <taxon>Kitasatosporales</taxon>
        <taxon>Streptomycetaceae</taxon>
        <taxon>Streptomyces</taxon>
    </lineage>
</organism>
<evidence type="ECO:0000313" key="1">
    <source>
        <dbReference type="EMBL" id="MFC4955634.1"/>
    </source>
</evidence>
<gene>
    <name evidence="1" type="ORF">ACFPFX_04900</name>
</gene>
<proteinExistence type="predicted"/>
<dbReference type="SUPFAM" id="SSF52540">
    <property type="entry name" value="P-loop containing nucleoside triphosphate hydrolases"/>
    <property type="match status" value="1"/>
</dbReference>
<comment type="caution">
    <text evidence="1">The sequence shown here is derived from an EMBL/GenBank/DDBJ whole genome shotgun (WGS) entry which is preliminary data.</text>
</comment>
<protein>
    <submittedName>
        <fullName evidence="1">ATP/GTP-binding protein</fullName>
    </submittedName>
</protein>
<dbReference type="EMBL" id="JBHSIZ010000005">
    <property type="protein sequence ID" value="MFC4955634.1"/>
    <property type="molecule type" value="Genomic_DNA"/>
</dbReference>
<sequence>MDAPAPVLNPPATPQASGPVLSGLDGSVTCVEWIADHAWLLPLFLGTVAVVTELVLRRLAGRASQERMALDLIPARHFDPSPEQILRRGIELTRASTSMPWWAPRRSKAVRIRLRADGANPFLYRVEGPAGAERLLTTTPFGPHVKVTKAAPLDNRKRRHEVRAEFLLRGNPVATLRDVPLEPDPLQPLVDAVADLRAQIGDLAEICIDLQRAPKTALKARRWQLLDTAQRRERTEATRLTRWMHRDHQRLEDSWLFQFSQLLTPDGRRARQGSRMVMTPPAVRVDPAKALGKLAEDSHLVRVQILVRCASDTEGRAEAHLARIQAGLDVFGGSARLAIRGWRIGPWRLGADRFPHRKQFDRRWTTGQCQPPAANWVQLTELLGLLKPPTVHCLLPLLPIELPDFKLGDPSLLLQGWYQSPDGRHRLVATHTDETLFEVGVGKAGGGKTERALVQAVGYAHAGGGFLFADPHRDSWQRAAPYLAHDHLMGRIARIDLKATGPDSLISSWNLIGMHHGRARHEVVEDTVDAFATAFAWDDASAPRAIAIFTEALTVLTAVNELACRAGRPHDQATIFHVRTLLTDPGFRTSALAAVRDHLDEESMAWWQTAFPTFATDSFNILINPLARLAANPVTRAFLGQGHGIYNIRAAMDHRMIVWVCTAGNGPTDKLLVALLARDLLRAGRSRTDLPEALRVLFRVYLDELITLTGTAADSIAAMFEDLRKFKVQIHGMTQLLSRLPTSVRQSLLQNASTLSTTTGSRAAVSAITEEWGDQPSATHVANLDRYDHYAQFTVDGRRVGPVLLHGPLLDEVFADLYEPRQLRALEAAADKTAGVRPLSELTTCAATQQQRVQTFLLEHAPAATVTLAKSTKEFQ</sequence>